<evidence type="ECO:0000313" key="3">
    <source>
        <dbReference type="Proteomes" id="UP000579136"/>
    </source>
</evidence>
<dbReference type="InterPro" id="IPR036699">
    <property type="entry name" value="YehR-like_sf"/>
</dbReference>
<proteinExistence type="predicted"/>
<dbReference type="InterPro" id="IPR009736">
    <property type="entry name" value="DUF1307"/>
</dbReference>
<keyword evidence="3" id="KW-1185">Reference proteome</keyword>
<dbReference type="Pfam" id="PF06998">
    <property type="entry name" value="DUF1307"/>
    <property type="match status" value="2"/>
</dbReference>
<evidence type="ECO:0000256" key="1">
    <source>
        <dbReference type="SAM" id="Coils"/>
    </source>
</evidence>
<organism evidence="2 3">
    <name type="scientific">Nosocomiicoccus ampullae</name>
    <dbReference type="NCBI Taxonomy" id="489910"/>
    <lineage>
        <taxon>Bacteria</taxon>
        <taxon>Bacillati</taxon>
        <taxon>Bacillota</taxon>
        <taxon>Bacilli</taxon>
        <taxon>Bacillales</taxon>
        <taxon>Staphylococcaceae</taxon>
        <taxon>Nosocomiicoccus</taxon>
    </lineage>
</organism>
<dbReference type="EMBL" id="JACHHF010000003">
    <property type="protein sequence ID" value="MBB5175872.1"/>
    <property type="molecule type" value="Genomic_DNA"/>
</dbReference>
<dbReference type="SUPFAM" id="SSF160704">
    <property type="entry name" value="YehR-like"/>
    <property type="match status" value="2"/>
</dbReference>
<protein>
    <submittedName>
        <fullName evidence="2">Uncharacterized lipoprotein YehR (DUF1307 family)</fullName>
    </submittedName>
</protein>
<keyword evidence="2" id="KW-0449">Lipoprotein</keyword>
<evidence type="ECO:0000313" key="2">
    <source>
        <dbReference type="EMBL" id="MBB5175872.1"/>
    </source>
</evidence>
<gene>
    <name evidence="2" type="ORF">HNQ45_000747</name>
</gene>
<accession>A0A9Q2HFT9</accession>
<reference evidence="2 3" key="1">
    <citation type="submission" date="2020-08" db="EMBL/GenBank/DDBJ databases">
        <title>Genomic Encyclopedia of Type Strains, Phase IV (KMG-IV): sequencing the most valuable type-strain genomes for metagenomic binning, comparative biology and taxonomic classification.</title>
        <authorList>
            <person name="Goeker M."/>
        </authorList>
    </citation>
    <scope>NUCLEOTIDE SEQUENCE [LARGE SCALE GENOMIC DNA]</scope>
    <source>
        <strain evidence="2 3">DSM 19163</strain>
    </source>
</reference>
<dbReference type="AlphaFoldDB" id="A0A9Q2HFT9"/>
<name>A0A9Q2HFT9_9STAP</name>
<dbReference type="RefSeq" id="WP_183673560.1">
    <property type="nucleotide sequence ID" value="NZ_CBCRYX010000002.1"/>
</dbReference>
<keyword evidence="1" id="KW-0175">Coiled coil</keyword>
<comment type="caution">
    <text evidence="2">The sequence shown here is derived from an EMBL/GenBank/DDBJ whole genome shotgun (WGS) entry which is preliminary data.</text>
</comment>
<feature type="coiled-coil region" evidence="1">
    <location>
        <begin position="91"/>
        <end position="118"/>
    </location>
</feature>
<dbReference type="Gene3D" id="3.30.1830.10">
    <property type="entry name" value="YehR-like"/>
    <property type="match status" value="2"/>
</dbReference>
<dbReference type="Proteomes" id="UP000579136">
    <property type="component" value="Unassembled WGS sequence"/>
</dbReference>
<dbReference type="PROSITE" id="PS51257">
    <property type="entry name" value="PROKAR_LIPOPROTEIN"/>
    <property type="match status" value="1"/>
</dbReference>
<sequence>MKKKILLTTLVVTTLAGCNHETEEENLDDVTMTQEKVEQKNELQYDKFKMEDDTLYLKNGDEESEVTLTHSDDVLIKQKTTTNSTYEARGYKDKTDAKKKLIEENEALKKNQDGVEYNLDLRDKDFTETLTIDYENADLNLVANIPEDEDTEGVYISYDQMKNTLFMRGYYTEGEATANFEAQEEIEGTGTIERKDNEVIAFNMDVVLPYESQELTKDEAVEQFTPLQKYYKEMSKKEGIDLSLSFEENGMHFKQNVDYEEADAEDVFKIEHVDETPTKKDLKKLREYSNQVEMFSRYGLLYKEK</sequence>